<accession>A0A239G3K7</accession>
<evidence type="ECO:0000313" key="2">
    <source>
        <dbReference type="EMBL" id="SNS63023.1"/>
    </source>
</evidence>
<keyword evidence="3" id="KW-1185">Reference proteome</keyword>
<dbReference type="AlphaFoldDB" id="A0A239G3K7"/>
<evidence type="ECO:0000256" key="1">
    <source>
        <dbReference type="SAM" id="Phobius"/>
    </source>
</evidence>
<keyword evidence="1" id="KW-0812">Transmembrane</keyword>
<name>A0A239G3K7_9ACTN</name>
<protein>
    <submittedName>
        <fullName evidence="2">Uncharacterized protein</fullName>
    </submittedName>
</protein>
<dbReference type="EMBL" id="FZPH01000001">
    <property type="protein sequence ID" value="SNS63023.1"/>
    <property type="molecule type" value="Genomic_DNA"/>
</dbReference>
<sequence>MDATRSPGLASLWHPRLIASVIGALAAGVTAAAVLGGGPTWTTLSFWLLAAIAAGYAASGST</sequence>
<organism evidence="2 3">
    <name type="scientific">Asanoa hainanensis</name>
    <dbReference type="NCBI Taxonomy" id="560556"/>
    <lineage>
        <taxon>Bacteria</taxon>
        <taxon>Bacillati</taxon>
        <taxon>Actinomycetota</taxon>
        <taxon>Actinomycetes</taxon>
        <taxon>Micromonosporales</taxon>
        <taxon>Micromonosporaceae</taxon>
        <taxon>Asanoa</taxon>
    </lineage>
</organism>
<dbReference type="Proteomes" id="UP000198362">
    <property type="component" value="Unassembled WGS sequence"/>
</dbReference>
<keyword evidence="1" id="KW-0472">Membrane</keyword>
<dbReference type="RefSeq" id="WP_089243609.1">
    <property type="nucleotide sequence ID" value="NZ_FZPH01000001.1"/>
</dbReference>
<reference evidence="2 3" key="1">
    <citation type="submission" date="2017-06" db="EMBL/GenBank/DDBJ databases">
        <authorList>
            <person name="Kim H.J."/>
            <person name="Triplett B.A."/>
        </authorList>
    </citation>
    <scope>NUCLEOTIDE SEQUENCE [LARGE SCALE GENOMIC DNA]</scope>
    <source>
        <strain evidence="2 3">CGMCC 4.5593</strain>
    </source>
</reference>
<evidence type="ECO:0000313" key="3">
    <source>
        <dbReference type="Proteomes" id="UP000198362"/>
    </source>
</evidence>
<proteinExistence type="predicted"/>
<gene>
    <name evidence="2" type="ORF">SAMN05421812_101184</name>
</gene>
<feature type="transmembrane region" description="Helical" evidence="1">
    <location>
        <begin position="41"/>
        <end position="59"/>
    </location>
</feature>
<keyword evidence="1" id="KW-1133">Transmembrane helix</keyword>
<feature type="transmembrane region" description="Helical" evidence="1">
    <location>
        <begin position="12"/>
        <end position="35"/>
    </location>
</feature>